<dbReference type="GO" id="GO:0031340">
    <property type="term" value="P:positive regulation of vesicle fusion"/>
    <property type="evidence" value="ECO:0007669"/>
    <property type="project" value="TreeGrafter"/>
</dbReference>
<dbReference type="GO" id="GO:0005509">
    <property type="term" value="F:calcium ion binding"/>
    <property type="evidence" value="ECO:0007669"/>
    <property type="project" value="TreeGrafter"/>
</dbReference>
<dbReference type="PANTHER" id="PTHR37412">
    <property type="entry name" value="C2 DOMAIN-CONTAINING PROTEIN 5"/>
    <property type="match status" value="1"/>
</dbReference>
<dbReference type="GO" id="GO:0072659">
    <property type="term" value="P:protein localization to plasma membrane"/>
    <property type="evidence" value="ECO:0007669"/>
    <property type="project" value="TreeGrafter"/>
</dbReference>
<reference evidence="1 2" key="1">
    <citation type="submission" date="2013-12" db="EMBL/GenBank/DDBJ databases">
        <title>Draft genome of the parsitic nematode Ancylostoma duodenale.</title>
        <authorList>
            <person name="Mitreva M."/>
        </authorList>
    </citation>
    <scope>NUCLEOTIDE SEQUENCE [LARGE SCALE GENOMIC DNA]</scope>
    <source>
        <strain evidence="1 2">Zhejiang</strain>
    </source>
</reference>
<evidence type="ECO:0000313" key="1">
    <source>
        <dbReference type="EMBL" id="KIH57718.1"/>
    </source>
</evidence>
<organism evidence="1 2">
    <name type="scientific">Ancylostoma duodenale</name>
    <dbReference type="NCBI Taxonomy" id="51022"/>
    <lineage>
        <taxon>Eukaryota</taxon>
        <taxon>Metazoa</taxon>
        <taxon>Ecdysozoa</taxon>
        <taxon>Nematoda</taxon>
        <taxon>Chromadorea</taxon>
        <taxon>Rhabditida</taxon>
        <taxon>Rhabditina</taxon>
        <taxon>Rhabditomorpha</taxon>
        <taxon>Strongyloidea</taxon>
        <taxon>Ancylostomatidae</taxon>
        <taxon>Ancylostomatinae</taxon>
        <taxon>Ancylostoma</taxon>
    </lineage>
</organism>
<dbReference type="Proteomes" id="UP000054047">
    <property type="component" value="Unassembled WGS sequence"/>
</dbReference>
<gene>
    <name evidence="1" type="ORF">ANCDUO_12086</name>
</gene>
<dbReference type="PANTHER" id="PTHR37412:SF2">
    <property type="entry name" value="C2 DOMAIN-CONTAINING PROTEIN 5"/>
    <property type="match status" value="1"/>
</dbReference>
<dbReference type="GO" id="GO:0090314">
    <property type="term" value="P:positive regulation of protein targeting to membrane"/>
    <property type="evidence" value="ECO:0007669"/>
    <property type="project" value="TreeGrafter"/>
</dbReference>
<dbReference type="GO" id="GO:0005544">
    <property type="term" value="F:calcium-dependent phospholipid binding"/>
    <property type="evidence" value="ECO:0007669"/>
    <property type="project" value="InterPro"/>
</dbReference>
<protein>
    <submittedName>
        <fullName evidence="1">Uncharacterized protein</fullName>
    </submittedName>
</protein>
<proteinExistence type="predicted"/>
<dbReference type="GO" id="GO:0010828">
    <property type="term" value="P:positive regulation of D-glucose transmembrane transport"/>
    <property type="evidence" value="ECO:0007669"/>
    <property type="project" value="TreeGrafter"/>
</dbReference>
<keyword evidence="2" id="KW-1185">Reference proteome</keyword>
<dbReference type="AlphaFoldDB" id="A0A0C2CM94"/>
<dbReference type="OrthoDB" id="419768at2759"/>
<dbReference type="EMBL" id="KN734026">
    <property type="protein sequence ID" value="KIH57718.1"/>
    <property type="molecule type" value="Genomic_DNA"/>
</dbReference>
<dbReference type="InterPro" id="IPR038983">
    <property type="entry name" value="C2CD5"/>
</dbReference>
<dbReference type="GO" id="GO:0005886">
    <property type="term" value="C:plasma membrane"/>
    <property type="evidence" value="ECO:0007669"/>
    <property type="project" value="TreeGrafter"/>
</dbReference>
<sequence>MVIGYSEQFAVNDGIALLGCSGTAVVMGREEEATLIGCKTQIDSELIERAKETREKRTDSSARQPILCSRFHTPLQAGRTPFNVTTQVCSTCRTGSVTDFLISTTSCPPPHYLLGPKLFIQVI</sequence>
<name>A0A0C2CM94_9BILA</name>
<accession>A0A0C2CM94</accession>
<evidence type="ECO:0000313" key="2">
    <source>
        <dbReference type="Proteomes" id="UP000054047"/>
    </source>
</evidence>
<dbReference type="GO" id="GO:0065002">
    <property type="term" value="P:intracellular protein transmembrane transport"/>
    <property type="evidence" value="ECO:0007669"/>
    <property type="project" value="TreeGrafter"/>
</dbReference>